<protein>
    <recommendedName>
        <fullName evidence="6 12">Transaldolase</fullName>
        <ecNumber evidence="5 12">2.2.1.2</ecNumber>
    </recommendedName>
</protein>
<evidence type="ECO:0000256" key="2">
    <source>
        <dbReference type="ARBA" id="ARBA00004496"/>
    </source>
</evidence>
<comment type="similarity">
    <text evidence="4 12">Belongs to the transaldolase family. Type 2 subfamily.</text>
</comment>
<proteinExistence type="inferred from homology"/>
<evidence type="ECO:0000256" key="9">
    <source>
        <dbReference type="ARBA" id="ARBA00023126"/>
    </source>
</evidence>
<keyword evidence="9 12" id="KW-0570">Pentose shunt</keyword>
<dbReference type="InterPro" id="IPR013785">
    <property type="entry name" value="Aldolase_TIM"/>
</dbReference>
<dbReference type="InterPro" id="IPR001585">
    <property type="entry name" value="TAL/FSA"/>
</dbReference>
<sequence length="374" mass="40534">MTQNKNLAELSAAGISVWLDDLSRDRIRSGNLKDLIDTKSVVGVTTNPSIFQAALSKGDAYDEQVTKLAGEGADVETTIRTVTTDDVREACDILMPQYEASAGVDGRVSIEVDPRMAHDADKTYEQAVELWKIVDRPNLLIKIPATEEGIPAIAKVVGEGISVNVTLIFSVERYELVMNAYLDGLETARAAGHDLDKIHSVASFFVSRVDSEIDSRLDAIGTPDAEALKGKAALANARLAYVAYQQIFEVAPRFRELVGSGARPQRPLWASTGVKSDAYPDTMYVTELVSPNTVNTMPEKTMDAVADHGEVVGDTVSGKGPESQEIFDRISALGVDITDVFLTLENEGVQKFEAAWNELLEATGEQLRQAGQKS</sequence>
<keyword evidence="10 12" id="KW-0704">Schiff base</keyword>
<dbReference type="PANTHER" id="PTHR10683:SF31">
    <property type="entry name" value="TRANSALDOLASE"/>
    <property type="match status" value="1"/>
</dbReference>
<name>A0ABT4MH02_9NOCA</name>
<dbReference type="Gene3D" id="3.20.20.70">
    <property type="entry name" value="Aldolase class I"/>
    <property type="match status" value="1"/>
</dbReference>
<dbReference type="Proteomes" id="UP001081071">
    <property type="component" value="Unassembled WGS sequence"/>
</dbReference>
<dbReference type="SUPFAM" id="SSF51569">
    <property type="entry name" value="Aldolase"/>
    <property type="match status" value="1"/>
</dbReference>
<dbReference type="HAMAP" id="MF_00493">
    <property type="entry name" value="Transaldolase_2"/>
    <property type="match status" value="1"/>
</dbReference>
<comment type="catalytic activity">
    <reaction evidence="11 12">
        <text>D-sedoheptulose 7-phosphate + D-glyceraldehyde 3-phosphate = D-erythrose 4-phosphate + beta-D-fructose 6-phosphate</text>
        <dbReference type="Rhea" id="RHEA:17053"/>
        <dbReference type="ChEBI" id="CHEBI:16897"/>
        <dbReference type="ChEBI" id="CHEBI:57483"/>
        <dbReference type="ChEBI" id="CHEBI:57634"/>
        <dbReference type="ChEBI" id="CHEBI:59776"/>
        <dbReference type="EC" id="2.2.1.2"/>
    </reaction>
</comment>
<dbReference type="Pfam" id="PF00923">
    <property type="entry name" value="TAL_FSA"/>
    <property type="match status" value="1"/>
</dbReference>
<accession>A0ABT4MH02</accession>
<dbReference type="EC" id="2.2.1.2" evidence="5 12"/>
<gene>
    <name evidence="12 13" type="primary">tal</name>
    <name evidence="13" type="ORF">O4220_17195</name>
</gene>
<reference evidence="13" key="1">
    <citation type="submission" date="2022-12" db="EMBL/GenBank/DDBJ databases">
        <authorList>
            <person name="Krivoruchko A.V."/>
            <person name="Elkin A."/>
        </authorList>
    </citation>
    <scope>NUCLEOTIDE SEQUENCE</scope>
    <source>
        <strain evidence="13">IEGM 1391</strain>
    </source>
</reference>
<dbReference type="InterPro" id="IPR004732">
    <property type="entry name" value="Transaldolase_2"/>
</dbReference>
<evidence type="ECO:0000256" key="6">
    <source>
        <dbReference type="ARBA" id="ARBA00018292"/>
    </source>
</evidence>
<keyword evidence="14" id="KW-1185">Reference proteome</keyword>
<comment type="pathway">
    <text evidence="3 12">Carbohydrate degradation; pentose phosphate pathway; D-glyceraldehyde 3-phosphate and beta-D-fructose 6-phosphate from D-ribose 5-phosphate and D-xylulose 5-phosphate (non-oxidative stage): step 2/3.</text>
</comment>
<dbReference type="NCBIfam" id="NF002881">
    <property type="entry name" value="PRK03343.1"/>
    <property type="match status" value="1"/>
</dbReference>
<evidence type="ECO:0000256" key="4">
    <source>
        <dbReference type="ARBA" id="ARBA00008426"/>
    </source>
</evidence>
<feature type="active site" description="Schiff-base intermediate with substrate" evidence="12">
    <location>
        <position position="142"/>
    </location>
</feature>
<keyword evidence="8 12" id="KW-0808">Transferase</keyword>
<keyword evidence="7 12" id="KW-0963">Cytoplasm</keyword>
<dbReference type="CDD" id="cd00955">
    <property type="entry name" value="Transaldolase_like"/>
    <property type="match status" value="1"/>
</dbReference>
<evidence type="ECO:0000256" key="11">
    <source>
        <dbReference type="ARBA" id="ARBA00048810"/>
    </source>
</evidence>
<evidence type="ECO:0000256" key="10">
    <source>
        <dbReference type="ARBA" id="ARBA00023270"/>
    </source>
</evidence>
<evidence type="ECO:0000313" key="14">
    <source>
        <dbReference type="Proteomes" id="UP001081071"/>
    </source>
</evidence>
<organism evidence="13 14">
    <name type="scientific">Rhodococcus ruber</name>
    <dbReference type="NCBI Taxonomy" id="1830"/>
    <lineage>
        <taxon>Bacteria</taxon>
        <taxon>Bacillati</taxon>
        <taxon>Actinomycetota</taxon>
        <taxon>Actinomycetes</taxon>
        <taxon>Mycobacteriales</taxon>
        <taxon>Nocardiaceae</taxon>
        <taxon>Rhodococcus</taxon>
    </lineage>
</organism>
<evidence type="ECO:0000256" key="7">
    <source>
        <dbReference type="ARBA" id="ARBA00022490"/>
    </source>
</evidence>
<dbReference type="NCBIfam" id="TIGR00876">
    <property type="entry name" value="tal_mycobact"/>
    <property type="match status" value="1"/>
</dbReference>
<evidence type="ECO:0000256" key="1">
    <source>
        <dbReference type="ARBA" id="ARBA00003518"/>
    </source>
</evidence>
<evidence type="ECO:0000313" key="13">
    <source>
        <dbReference type="EMBL" id="MCZ4520251.1"/>
    </source>
</evidence>
<comment type="caution">
    <text evidence="13">The sequence shown here is derived from an EMBL/GenBank/DDBJ whole genome shotgun (WGS) entry which is preliminary data.</text>
</comment>
<dbReference type="EMBL" id="JAPWIJ010000007">
    <property type="protein sequence ID" value="MCZ4520251.1"/>
    <property type="molecule type" value="Genomic_DNA"/>
</dbReference>
<comment type="subcellular location">
    <subcellularLocation>
        <location evidence="2 12">Cytoplasm</location>
    </subcellularLocation>
</comment>
<dbReference type="PROSITE" id="PS01054">
    <property type="entry name" value="TRANSALDOLASE_1"/>
    <property type="match status" value="1"/>
</dbReference>
<dbReference type="RefSeq" id="WP_269606402.1">
    <property type="nucleotide sequence ID" value="NZ_JAPWIJ010000007.1"/>
</dbReference>
<evidence type="ECO:0000256" key="12">
    <source>
        <dbReference type="HAMAP-Rule" id="MF_00493"/>
    </source>
</evidence>
<dbReference type="PIRSF" id="PIRSF036915">
    <property type="entry name" value="Trnald_Bac_Plnt"/>
    <property type="match status" value="1"/>
</dbReference>
<evidence type="ECO:0000256" key="8">
    <source>
        <dbReference type="ARBA" id="ARBA00022679"/>
    </source>
</evidence>
<evidence type="ECO:0000256" key="5">
    <source>
        <dbReference type="ARBA" id="ARBA00013151"/>
    </source>
</evidence>
<comment type="function">
    <text evidence="1 12">Transaldolase is important for the balance of metabolites in the pentose-phosphate pathway.</text>
</comment>
<dbReference type="InterPro" id="IPR018225">
    <property type="entry name" value="Transaldolase_AS"/>
</dbReference>
<dbReference type="GO" id="GO:0004801">
    <property type="term" value="F:transaldolase activity"/>
    <property type="evidence" value="ECO:0007669"/>
    <property type="project" value="UniProtKB-EC"/>
</dbReference>
<dbReference type="PANTHER" id="PTHR10683">
    <property type="entry name" value="TRANSALDOLASE"/>
    <property type="match status" value="1"/>
</dbReference>
<evidence type="ECO:0000256" key="3">
    <source>
        <dbReference type="ARBA" id="ARBA00004857"/>
    </source>
</evidence>